<protein>
    <recommendedName>
        <fullName evidence="5 12">Glucosylceramidase</fullName>
        <ecNumber evidence="5 12">3.2.1.45</ecNumber>
    </recommendedName>
</protein>
<comment type="catalytic activity">
    <reaction evidence="11">
        <text>an N-acyl-1-beta-D-glucosyl-15-methylhexadecasphing-4-enine + H2O = an N-acyl-15-methylhexadecasphing-4-enine + D-glucose</text>
        <dbReference type="Rhea" id="RHEA:34755"/>
        <dbReference type="ChEBI" id="CHEBI:4167"/>
        <dbReference type="ChEBI" id="CHEBI:15377"/>
        <dbReference type="ChEBI" id="CHEBI:70815"/>
        <dbReference type="ChEBI" id="CHEBI:70846"/>
    </reaction>
    <physiologicalReaction direction="left-to-right" evidence="11">
        <dbReference type="Rhea" id="RHEA:34756"/>
    </physiologicalReaction>
</comment>
<keyword evidence="17" id="KW-1185">Reference proteome</keyword>
<dbReference type="FunFam" id="3.20.20.80:FF:000030">
    <property type="entry name" value="Lysosomal acid glucosylceramidase"/>
    <property type="match status" value="1"/>
</dbReference>
<dbReference type="PANTHER" id="PTHR11069:SF23">
    <property type="entry name" value="LYSOSOMAL ACID GLUCOSYLCERAMIDASE"/>
    <property type="match status" value="1"/>
</dbReference>
<dbReference type="GO" id="GO:0016241">
    <property type="term" value="P:regulation of macroautophagy"/>
    <property type="evidence" value="ECO:0007669"/>
    <property type="project" value="UniProtKB-ARBA"/>
</dbReference>
<keyword evidence="6 13" id="KW-0732">Signal</keyword>
<dbReference type="PANTHER" id="PTHR11069">
    <property type="entry name" value="GLUCOSYLCERAMIDASE"/>
    <property type="match status" value="1"/>
</dbReference>
<dbReference type="GO" id="GO:0051246">
    <property type="term" value="P:regulation of protein metabolic process"/>
    <property type="evidence" value="ECO:0007669"/>
    <property type="project" value="UniProtKB-ARBA"/>
</dbReference>
<organism evidence="16 17">
    <name type="scientific">Tetranychus urticae</name>
    <name type="common">Two-spotted spider mite</name>
    <dbReference type="NCBI Taxonomy" id="32264"/>
    <lineage>
        <taxon>Eukaryota</taxon>
        <taxon>Metazoa</taxon>
        <taxon>Ecdysozoa</taxon>
        <taxon>Arthropoda</taxon>
        <taxon>Chelicerata</taxon>
        <taxon>Arachnida</taxon>
        <taxon>Acari</taxon>
        <taxon>Acariformes</taxon>
        <taxon>Trombidiformes</taxon>
        <taxon>Prostigmata</taxon>
        <taxon>Eleutherengona</taxon>
        <taxon>Raphignathae</taxon>
        <taxon>Tetranychoidea</taxon>
        <taxon>Tetranychidae</taxon>
        <taxon>Tetranychus</taxon>
    </lineage>
</organism>
<evidence type="ECO:0000259" key="15">
    <source>
        <dbReference type="Pfam" id="PF17189"/>
    </source>
</evidence>
<dbReference type="Pfam" id="PF02055">
    <property type="entry name" value="Glyco_hydro_30"/>
    <property type="match status" value="1"/>
</dbReference>
<dbReference type="GO" id="GO:0005774">
    <property type="term" value="C:vacuolar membrane"/>
    <property type="evidence" value="ECO:0007669"/>
    <property type="project" value="UniProtKB-ARBA"/>
</dbReference>
<dbReference type="InterPro" id="IPR017853">
    <property type="entry name" value="GH"/>
</dbReference>
<dbReference type="GO" id="GO:0006914">
    <property type="term" value="P:autophagy"/>
    <property type="evidence" value="ECO:0007669"/>
    <property type="project" value="UniProtKB-ARBA"/>
</dbReference>
<proteinExistence type="inferred from homology"/>
<evidence type="ECO:0000256" key="11">
    <source>
        <dbReference type="ARBA" id="ARBA00051345"/>
    </source>
</evidence>
<dbReference type="GO" id="GO:0004348">
    <property type="term" value="F:glucosylceramidase activity"/>
    <property type="evidence" value="ECO:0007669"/>
    <property type="project" value="UniProtKB-EC"/>
</dbReference>
<keyword evidence="9 12" id="KW-0443">Lipid metabolism</keyword>
<dbReference type="GO" id="GO:0042391">
    <property type="term" value="P:regulation of membrane potential"/>
    <property type="evidence" value="ECO:0007669"/>
    <property type="project" value="UniProtKB-ARBA"/>
</dbReference>
<dbReference type="GO" id="GO:0030163">
    <property type="term" value="P:protein catabolic process"/>
    <property type="evidence" value="ECO:0007669"/>
    <property type="project" value="UniProtKB-ARBA"/>
</dbReference>
<evidence type="ECO:0000313" key="16">
    <source>
        <dbReference type="EnsemblMetazoa" id="tetur30g02260.1"/>
    </source>
</evidence>
<evidence type="ECO:0000256" key="12">
    <source>
        <dbReference type="RuleBase" id="RU361188"/>
    </source>
</evidence>
<accession>T1L0X2</accession>
<evidence type="ECO:0000256" key="8">
    <source>
        <dbReference type="ARBA" id="ARBA00022919"/>
    </source>
</evidence>
<evidence type="ECO:0000256" key="7">
    <source>
        <dbReference type="ARBA" id="ARBA00022801"/>
    </source>
</evidence>
<evidence type="ECO:0000256" key="1">
    <source>
        <dbReference type="ARBA" id="ARBA00001013"/>
    </source>
</evidence>
<dbReference type="AlphaFoldDB" id="T1L0X2"/>
<evidence type="ECO:0000256" key="10">
    <source>
        <dbReference type="ARBA" id="ARBA00050474"/>
    </source>
</evidence>
<evidence type="ECO:0000256" key="2">
    <source>
        <dbReference type="ARBA" id="ARBA00004760"/>
    </source>
</evidence>
<dbReference type="OrthoDB" id="2160638at2759"/>
<gene>
    <name evidence="16" type="primary">107369178</name>
</gene>
<dbReference type="GO" id="GO:0016758">
    <property type="term" value="F:hexosyltransferase activity"/>
    <property type="evidence" value="ECO:0007669"/>
    <property type="project" value="UniProtKB-ARBA"/>
</dbReference>
<dbReference type="GO" id="GO:0032006">
    <property type="term" value="P:regulation of TOR signaling"/>
    <property type="evidence" value="ECO:0007669"/>
    <property type="project" value="UniProtKB-ARBA"/>
</dbReference>
<feature type="signal peptide" evidence="13">
    <location>
        <begin position="1"/>
        <end position="27"/>
    </location>
</feature>
<dbReference type="GO" id="GO:0005764">
    <property type="term" value="C:lysosome"/>
    <property type="evidence" value="ECO:0007669"/>
    <property type="project" value="UniProtKB-ARBA"/>
</dbReference>
<dbReference type="GO" id="GO:0008202">
    <property type="term" value="P:steroid metabolic process"/>
    <property type="evidence" value="ECO:0007669"/>
    <property type="project" value="UniProtKB-ARBA"/>
</dbReference>
<sequence length="542" mass="61099">MTRLFSPTILVSIFLTLSITIIPLTYGNDDNCVKQYFDQNSFVCVCNISDCRSIEPATPVPKGFIFTWESSQDQHRFHRTERSTKDLPRNEVIMETSGSSLIRVRLLPHDQRQTIVGFGGAFTDATGYNLLDLPANLSDHIMQDYFSRTGLDYSLARVPIGGTDFSNRLYTYNDNQDGDFELKNFALQPEDTQLKIPMIERAQELKEGRLKLLGSAWSPPAWMKTNNDIKGNGFLKGVPGGPYYKAWAKYHVKFLEAYARAGINFWGITTGNEPTNAIINEDFFFNCLGMTPELLRDYVKLDLGPTLRDAGYGTDKLQVLLHDEVRQFMPNYTEAVLFDEEAASFVTGIGFHWYRHGAKDFFENLERAHENFADKLLLGTEACEGWQRFSSRRAQLGNWTRAETYAVDIIKGLQRYSSGWLDWNLALNTKGGPSWAENWTDGLILVDAESATYYRNPMFYSLGHFSKFIPPGSIYIGHEIHGNDTGVLLASFIDPADQVVMVVLNTNDEPVDLVVDGFAEASVPIKMDAHSIKTLVTPKALA</sequence>
<dbReference type="InterPro" id="IPR033453">
    <property type="entry name" value="Glyco_hydro_30_TIM-barrel"/>
</dbReference>
<dbReference type="Proteomes" id="UP000015104">
    <property type="component" value="Unassembled WGS sequence"/>
</dbReference>
<keyword evidence="8 12" id="KW-0746">Sphingolipid metabolism</keyword>
<dbReference type="GO" id="GO:0005102">
    <property type="term" value="F:signaling receptor binding"/>
    <property type="evidence" value="ECO:0007669"/>
    <property type="project" value="UniProtKB-ARBA"/>
</dbReference>
<dbReference type="EMBL" id="CAEY01000873">
    <property type="status" value="NOT_ANNOTATED_CDS"/>
    <property type="molecule type" value="Genomic_DNA"/>
</dbReference>
<dbReference type="GO" id="GO:0006066">
    <property type="term" value="P:alcohol metabolic process"/>
    <property type="evidence" value="ECO:0007669"/>
    <property type="project" value="UniProtKB-ARBA"/>
</dbReference>
<dbReference type="OMA" id="GPIMEEG"/>
<dbReference type="EnsemblMetazoa" id="tetur30g02260.1">
    <property type="protein sequence ID" value="tetur30g02260.1"/>
    <property type="gene ID" value="tetur30g02260"/>
</dbReference>
<evidence type="ECO:0000259" key="14">
    <source>
        <dbReference type="Pfam" id="PF02055"/>
    </source>
</evidence>
<dbReference type="InterPro" id="IPR001139">
    <property type="entry name" value="Glyco_hydro_30"/>
</dbReference>
<reference evidence="16" key="2">
    <citation type="submission" date="2015-06" db="UniProtKB">
        <authorList>
            <consortium name="EnsemblMetazoa"/>
        </authorList>
    </citation>
    <scope>IDENTIFICATION</scope>
</reference>
<evidence type="ECO:0000256" key="9">
    <source>
        <dbReference type="ARBA" id="ARBA00023098"/>
    </source>
</evidence>
<dbReference type="InterPro" id="IPR033452">
    <property type="entry name" value="GH30_C"/>
</dbReference>
<feature type="chain" id="PRO_5004592014" description="Glucosylceramidase" evidence="13">
    <location>
        <begin position="28"/>
        <end position="542"/>
    </location>
</feature>
<dbReference type="Pfam" id="PF17189">
    <property type="entry name" value="Glyco_hydro_30C"/>
    <property type="match status" value="1"/>
</dbReference>
<dbReference type="PRINTS" id="PR00843">
    <property type="entry name" value="GLHYDRLASE30"/>
</dbReference>
<keyword evidence="12" id="KW-0326">Glycosidase</keyword>
<evidence type="ECO:0000256" key="6">
    <source>
        <dbReference type="ARBA" id="ARBA00022729"/>
    </source>
</evidence>
<comment type="catalytic activity">
    <reaction evidence="10">
        <text>a beta-D-glucosylceramide + H2O = an N-acyl-sphingoid base + D-glucose</text>
        <dbReference type="Rhea" id="RHEA:81447"/>
        <dbReference type="ChEBI" id="CHEBI:4167"/>
        <dbReference type="ChEBI" id="CHEBI:15377"/>
        <dbReference type="ChEBI" id="CHEBI:83264"/>
        <dbReference type="ChEBI" id="CHEBI:83273"/>
    </reaction>
    <physiologicalReaction direction="left-to-right" evidence="10">
        <dbReference type="Rhea" id="RHEA:81448"/>
    </physiologicalReaction>
</comment>
<comment type="catalytic activity">
    <reaction evidence="1">
        <text>a beta-D-glucosyl-(1&lt;-&gt;1')-N-acylsphing-4-enine + H2O = an N-acylsphing-4-enine + D-glucose</text>
        <dbReference type="Rhea" id="RHEA:13269"/>
        <dbReference type="ChEBI" id="CHEBI:4167"/>
        <dbReference type="ChEBI" id="CHEBI:15377"/>
        <dbReference type="ChEBI" id="CHEBI:22801"/>
        <dbReference type="ChEBI" id="CHEBI:52639"/>
        <dbReference type="EC" id="3.2.1.45"/>
    </reaction>
    <physiologicalReaction direction="left-to-right" evidence="1">
        <dbReference type="Rhea" id="RHEA:13270"/>
    </physiologicalReaction>
</comment>
<dbReference type="GO" id="GO:0006680">
    <property type="term" value="P:glucosylceramide catabolic process"/>
    <property type="evidence" value="ECO:0007669"/>
    <property type="project" value="UniProtKB-ARBA"/>
</dbReference>
<dbReference type="GO" id="GO:0007040">
    <property type="term" value="P:lysosome organization"/>
    <property type="evidence" value="ECO:0007669"/>
    <property type="project" value="UniProtKB-ARBA"/>
</dbReference>
<dbReference type="KEGG" id="tut:107369178"/>
<name>T1L0X2_TETUR</name>
<dbReference type="SUPFAM" id="SSF51445">
    <property type="entry name" value="(Trans)glycosidases"/>
    <property type="match status" value="1"/>
</dbReference>
<dbReference type="STRING" id="32264.T1L0X2"/>
<evidence type="ECO:0000256" key="13">
    <source>
        <dbReference type="SAM" id="SignalP"/>
    </source>
</evidence>
<comment type="pathway">
    <text evidence="2">Lipid metabolism; sphingolipid metabolism.</text>
</comment>
<dbReference type="HOGENOM" id="CLU_014379_1_2_1"/>
<feature type="domain" description="Glycosyl hydrolase family 30 beta sandwich" evidence="15">
    <location>
        <begin position="472"/>
        <end position="535"/>
    </location>
</feature>
<dbReference type="Gene3D" id="3.20.20.80">
    <property type="entry name" value="Glycosidases"/>
    <property type="match status" value="1"/>
</dbReference>
<evidence type="ECO:0000256" key="5">
    <source>
        <dbReference type="ARBA" id="ARBA00012658"/>
    </source>
</evidence>
<dbReference type="EC" id="3.2.1.45" evidence="5 12"/>
<evidence type="ECO:0000256" key="3">
    <source>
        <dbReference type="ARBA" id="ARBA00004991"/>
    </source>
</evidence>
<keyword evidence="7 12" id="KW-0378">Hydrolase</keyword>
<comment type="similarity">
    <text evidence="4 12">Belongs to the glycosyl hydrolase 30 family.</text>
</comment>
<feature type="domain" description="Glycosyl hydrolase family 30 TIM-barrel" evidence="14">
    <location>
        <begin position="115"/>
        <end position="469"/>
    </location>
</feature>
<evidence type="ECO:0000313" key="17">
    <source>
        <dbReference type="Proteomes" id="UP000015104"/>
    </source>
</evidence>
<dbReference type="GO" id="GO:0010605">
    <property type="term" value="P:negative regulation of macromolecule metabolic process"/>
    <property type="evidence" value="ECO:0007669"/>
    <property type="project" value="UniProtKB-ARBA"/>
</dbReference>
<dbReference type="eggNOG" id="KOG2566">
    <property type="taxonomic scope" value="Eukaryota"/>
</dbReference>
<evidence type="ECO:0000256" key="4">
    <source>
        <dbReference type="ARBA" id="ARBA00005382"/>
    </source>
</evidence>
<comment type="pathway">
    <text evidence="3">Sphingolipid metabolism.</text>
</comment>
<reference evidence="17" key="1">
    <citation type="submission" date="2011-08" db="EMBL/GenBank/DDBJ databases">
        <authorList>
            <person name="Rombauts S."/>
        </authorList>
    </citation>
    <scope>NUCLEOTIDE SEQUENCE</scope>
    <source>
        <strain evidence="17">London</strain>
    </source>
</reference>